<accession>A0ABV5JE38</accession>
<proteinExistence type="predicted"/>
<evidence type="ECO:0000313" key="1">
    <source>
        <dbReference type="EMBL" id="MFB9230772.1"/>
    </source>
</evidence>
<protein>
    <recommendedName>
        <fullName evidence="3">DUF4410 domain-containing protein</fullName>
    </recommendedName>
</protein>
<evidence type="ECO:0008006" key="3">
    <source>
        <dbReference type="Google" id="ProtNLM"/>
    </source>
</evidence>
<dbReference type="Proteomes" id="UP001589683">
    <property type="component" value="Unassembled WGS sequence"/>
</dbReference>
<comment type="caution">
    <text evidence="1">The sequence shown here is derived from an EMBL/GenBank/DDBJ whole genome shotgun (WGS) entry which is preliminary data.</text>
</comment>
<dbReference type="RefSeq" id="WP_213887346.1">
    <property type="nucleotide sequence ID" value="NZ_JAGFNU010000001.1"/>
</dbReference>
<reference evidence="1 2" key="1">
    <citation type="submission" date="2024-09" db="EMBL/GenBank/DDBJ databases">
        <authorList>
            <person name="Sun Q."/>
            <person name="Mori K."/>
        </authorList>
    </citation>
    <scope>NUCLEOTIDE SEQUENCE [LARGE SCALE GENOMIC DNA]</scope>
    <source>
        <strain evidence="1 2">CECT 8726</strain>
    </source>
</reference>
<evidence type="ECO:0000313" key="2">
    <source>
        <dbReference type="Proteomes" id="UP001589683"/>
    </source>
</evidence>
<sequence>MLGFVCAFALSSCGAAQETGAEPEPEPKAFTINDVQLTVIEGAAQGRFEEDDTRIAALEAELEKTLGAVQGGDISATALISISSMRLKTAGARTFGGSNQIEATVRIVDASGNLLQPNGSVGYWDQAKNTEFSIGGNPIIGNLISLGRNAAHSENGKDVGQLLSGFSDAMVDWLKS</sequence>
<gene>
    <name evidence="1" type="ORF">ACFFUT_03090</name>
</gene>
<keyword evidence="2" id="KW-1185">Reference proteome</keyword>
<dbReference type="EMBL" id="JBHMEA010000007">
    <property type="protein sequence ID" value="MFB9230772.1"/>
    <property type="molecule type" value="Genomic_DNA"/>
</dbReference>
<name>A0ABV5JE38_9RHOB</name>
<organism evidence="1 2">
    <name type="scientific">Pseudohalocynthiibacter aestuariivivens</name>
    <dbReference type="NCBI Taxonomy" id="1591409"/>
    <lineage>
        <taxon>Bacteria</taxon>
        <taxon>Pseudomonadati</taxon>
        <taxon>Pseudomonadota</taxon>
        <taxon>Alphaproteobacteria</taxon>
        <taxon>Rhodobacterales</taxon>
        <taxon>Paracoccaceae</taxon>
        <taxon>Pseudohalocynthiibacter</taxon>
    </lineage>
</organism>